<evidence type="ECO:0000256" key="2">
    <source>
        <dbReference type="ARBA" id="ARBA00022723"/>
    </source>
</evidence>
<sequence>MIQKDEQLQYPWDCVACNQQNNYYLKQCQYCGTLKEQFFQQMKFDYLQNYNKDFSEIIIIDFDCNQAEDRKEILELLICKLKLSESDYNVAFSKQLIIKPFLIPLIQNPEYCSITQEQADQGVGFQETFQYLSGDIFIFENREKAKIYLQQCQYCNLKCPIQKYIEVRSVFPNSNGQLTVNAMLKQLKIPYQSDCFSLAEVVKELLDRSYRFELKMLQTLKFPIPEEEDRLQGFDNIIILDFEATCIREQNKKYLQEIIEFPAQVYNVQERKVIKEFWRYLKPVENPILSDFCTELTGITQEQVDKGILLDQAIDEFIQFKQGLQRYCILTCGDYDLNLLKKEASRKGIAIQKELQFYINIKKVFPKSLRNPKQIKDPCMVEMLEQCGLDLQGRHHSGIDDVRNITRIVHYLINEKQFKFDERMISYTFKI</sequence>
<dbReference type="InterPro" id="IPR047201">
    <property type="entry name" value="ERI-1_3'hExo-like"/>
</dbReference>
<keyword evidence="1" id="KW-0540">Nuclease</keyword>
<dbReference type="InterPro" id="IPR001876">
    <property type="entry name" value="Znf_RanBP2"/>
</dbReference>
<dbReference type="Proteomes" id="UP000692954">
    <property type="component" value="Unassembled WGS sequence"/>
</dbReference>
<accession>A0A8S1LCU4</accession>
<dbReference type="PANTHER" id="PTHR23044:SF61">
    <property type="entry name" value="3'-5' EXORIBONUCLEASE 1-RELATED"/>
    <property type="match status" value="1"/>
</dbReference>
<feature type="domain" description="RanBP2-type" evidence="7">
    <location>
        <begin position="12"/>
        <end position="31"/>
    </location>
</feature>
<dbReference type="AlphaFoldDB" id="A0A8S1LCU4"/>
<reference evidence="8" key="1">
    <citation type="submission" date="2021-01" db="EMBL/GenBank/DDBJ databases">
        <authorList>
            <consortium name="Genoscope - CEA"/>
            <person name="William W."/>
        </authorList>
    </citation>
    <scope>NUCLEOTIDE SEQUENCE</scope>
</reference>
<dbReference type="SMART" id="SM00479">
    <property type="entry name" value="EXOIII"/>
    <property type="match status" value="1"/>
</dbReference>
<keyword evidence="5" id="KW-0862">Zinc</keyword>
<evidence type="ECO:0000256" key="3">
    <source>
        <dbReference type="ARBA" id="ARBA00022771"/>
    </source>
</evidence>
<evidence type="ECO:0000313" key="9">
    <source>
        <dbReference type="Proteomes" id="UP000692954"/>
    </source>
</evidence>
<dbReference type="GO" id="GO:0008270">
    <property type="term" value="F:zinc ion binding"/>
    <property type="evidence" value="ECO:0007669"/>
    <property type="project" value="UniProtKB-KW"/>
</dbReference>
<keyword evidence="4" id="KW-0378">Hydrolase</keyword>
<evidence type="ECO:0000313" key="8">
    <source>
        <dbReference type="EMBL" id="CAD8063832.1"/>
    </source>
</evidence>
<keyword evidence="3" id="KW-0863">Zinc-finger</keyword>
<dbReference type="InterPro" id="IPR051274">
    <property type="entry name" value="3-5_Exoribonuclease"/>
</dbReference>
<dbReference type="Pfam" id="PF00929">
    <property type="entry name" value="RNase_T"/>
    <property type="match status" value="1"/>
</dbReference>
<evidence type="ECO:0000259" key="7">
    <source>
        <dbReference type="PROSITE" id="PS01358"/>
    </source>
</evidence>
<keyword evidence="6" id="KW-0269">Exonuclease</keyword>
<evidence type="ECO:0000256" key="4">
    <source>
        <dbReference type="ARBA" id="ARBA00022801"/>
    </source>
</evidence>
<name>A0A8S1LCU4_9CILI</name>
<organism evidence="8 9">
    <name type="scientific">Paramecium sonneborni</name>
    <dbReference type="NCBI Taxonomy" id="65129"/>
    <lineage>
        <taxon>Eukaryota</taxon>
        <taxon>Sar</taxon>
        <taxon>Alveolata</taxon>
        <taxon>Ciliophora</taxon>
        <taxon>Intramacronucleata</taxon>
        <taxon>Oligohymenophorea</taxon>
        <taxon>Peniculida</taxon>
        <taxon>Parameciidae</taxon>
        <taxon>Paramecium</taxon>
    </lineage>
</organism>
<evidence type="ECO:0000256" key="1">
    <source>
        <dbReference type="ARBA" id="ARBA00022722"/>
    </source>
</evidence>
<dbReference type="PANTHER" id="PTHR23044">
    <property type="entry name" value="3'-5' EXONUCLEASE ERI1-RELATED"/>
    <property type="match status" value="1"/>
</dbReference>
<proteinExistence type="predicted"/>
<dbReference type="CDD" id="cd06133">
    <property type="entry name" value="ERI-1_3'hExo_like"/>
    <property type="match status" value="1"/>
</dbReference>
<dbReference type="EMBL" id="CAJJDN010000018">
    <property type="protein sequence ID" value="CAD8063832.1"/>
    <property type="molecule type" value="Genomic_DNA"/>
</dbReference>
<evidence type="ECO:0000256" key="5">
    <source>
        <dbReference type="ARBA" id="ARBA00022833"/>
    </source>
</evidence>
<dbReference type="InterPro" id="IPR013520">
    <property type="entry name" value="Ribonucl_H"/>
</dbReference>
<gene>
    <name evidence="8" type="ORF">PSON_ATCC_30995.1.T0180189</name>
</gene>
<protein>
    <recommendedName>
        <fullName evidence="7">RanBP2-type domain-containing protein</fullName>
    </recommendedName>
</protein>
<comment type="caution">
    <text evidence="8">The sequence shown here is derived from an EMBL/GenBank/DDBJ whole genome shotgun (WGS) entry which is preliminary data.</text>
</comment>
<dbReference type="OrthoDB" id="287312at2759"/>
<dbReference type="PROSITE" id="PS01358">
    <property type="entry name" value="ZF_RANBP2_1"/>
    <property type="match status" value="1"/>
</dbReference>
<evidence type="ECO:0000256" key="6">
    <source>
        <dbReference type="ARBA" id="ARBA00022839"/>
    </source>
</evidence>
<keyword evidence="2" id="KW-0479">Metal-binding</keyword>
<keyword evidence="9" id="KW-1185">Reference proteome</keyword>
<dbReference type="GO" id="GO:0000175">
    <property type="term" value="F:3'-5'-RNA exonuclease activity"/>
    <property type="evidence" value="ECO:0007669"/>
    <property type="project" value="InterPro"/>
</dbReference>